<dbReference type="EMBL" id="CP046401">
    <property type="protein sequence ID" value="QGY46964.1"/>
    <property type="molecule type" value="Genomic_DNA"/>
</dbReference>
<reference evidence="3 4" key="1">
    <citation type="submission" date="2019-11" db="EMBL/GenBank/DDBJ databases">
        <authorList>
            <person name="Zheng R.K."/>
            <person name="Sun C.M."/>
        </authorList>
    </citation>
    <scope>NUCLEOTIDE SEQUENCE [LARGE SCALE GENOMIC DNA]</scope>
    <source>
        <strain evidence="3 4">WC007</strain>
    </source>
</reference>
<gene>
    <name evidence="3" type="ORF">GM418_25875</name>
</gene>
<dbReference type="EC" id="1.1.1.47" evidence="3"/>
<dbReference type="InterPro" id="IPR020904">
    <property type="entry name" value="Sc_DH/Rdtase_CS"/>
</dbReference>
<keyword evidence="2 3" id="KW-0560">Oxidoreductase</keyword>
<dbReference type="Proteomes" id="UP000428260">
    <property type="component" value="Chromosome"/>
</dbReference>
<evidence type="ECO:0000256" key="1">
    <source>
        <dbReference type="ARBA" id="ARBA00006484"/>
    </source>
</evidence>
<dbReference type="Gene3D" id="3.40.50.720">
    <property type="entry name" value="NAD(P)-binding Rossmann-like Domain"/>
    <property type="match status" value="1"/>
</dbReference>
<dbReference type="PRINTS" id="PR00080">
    <property type="entry name" value="SDRFAMILY"/>
</dbReference>
<dbReference type="InterPro" id="IPR002347">
    <property type="entry name" value="SDR_fam"/>
</dbReference>
<dbReference type="PANTHER" id="PTHR42760">
    <property type="entry name" value="SHORT-CHAIN DEHYDROGENASES/REDUCTASES FAMILY MEMBER"/>
    <property type="match status" value="1"/>
</dbReference>
<organism evidence="3 4">
    <name type="scientific">Maribellus comscasis</name>
    <dbReference type="NCBI Taxonomy" id="2681766"/>
    <lineage>
        <taxon>Bacteria</taxon>
        <taxon>Pseudomonadati</taxon>
        <taxon>Bacteroidota</taxon>
        <taxon>Bacteroidia</taxon>
        <taxon>Marinilabiliales</taxon>
        <taxon>Prolixibacteraceae</taxon>
        <taxon>Maribellus</taxon>
    </lineage>
</organism>
<dbReference type="Pfam" id="PF13561">
    <property type="entry name" value="adh_short_C2"/>
    <property type="match status" value="1"/>
</dbReference>
<proteinExistence type="inferred from homology"/>
<dbReference type="CDD" id="cd05233">
    <property type="entry name" value="SDR_c"/>
    <property type="match status" value="1"/>
</dbReference>
<dbReference type="NCBIfam" id="NF005559">
    <property type="entry name" value="PRK07231.1"/>
    <property type="match status" value="1"/>
</dbReference>
<sequence>MQIEFKSKVALVTGAAGAIGKSIAKELKESGASVFITDLKHDAVQVVASELGCKGQSADVTSEKQVKAVVTKTLQEYGTIDILVNVAGIIDTTPVEDITEAAWDQMFAVNCKGTFFFTKYVVPVFKEKKKGKIINFSSKSGKTGSALMSHYCAAKGAIISFTQALAFELASFQINVNCLCPGITDNTGVWDTCSEGYIRDMNLPREDVVNKFTAKIPLGRLASVKDVTSVAVFLASEGSDYMTGQAINVTGGREMH</sequence>
<dbReference type="FunFam" id="3.40.50.720:FF:000084">
    <property type="entry name" value="Short-chain dehydrogenase reductase"/>
    <property type="match status" value="1"/>
</dbReference>
<dbReference type="AlphaFoldDB" id="A0A6I6KA02"/>
<keyword evidence="4" id="KW-1185">Reference proteome</keyword>
<dbReference type="PROSITE" id="PS00061">
    <property type="entry name" value="ADH_SHORT"/>
    <property type="match status" value="1"/>
</dbReference>
<dbReference type="GO" id="GO:0048038">
    <property type="term" value="F:quinone binding"/>
    <property type="evidence" value="ECO:0007669"/>
    <property type="project" value="TreeGrafter"/>
</dbReference>
<accession>A0A6I6KA02</accession>
<dbReference type="RefSeq" id="WP_158870366.1">
    <property type="nucleotide sequence ID" value="NZ_CP046401.1"/>
</dbReference>
<dbReference type="InterPro" id="IPR036291">
    <property type="entry name" value="NAD(P)-bd_dom_sf"/>
</dbReference>
<dbReference type="GO" id="GO:0047936">
    <property type="term" value="F:glucose 1-dehydrogenase [NAD(P)+] activity"/>
    <property type="evidence" value="ECO:0007669"/>
    <property type="project" value="UniProtKB-EC"/>
</dbReference>
<evidence type="ECO:0000313" key="4">
    <source>
        <dbReference type="Proteomes" id="UP000428260"/>
    </source>
</evidence>
<comment type="similarity">
    <text evidence="1">Belongs to the short-chain dehydrogenases/reductases (SDR) family.</text>
</comment>
<dbReference type="PANTHER" id="PTHR42760:SF133">
    <property type="entry name" value="3-OXOACYL-[ACYL-CARRIER-PROTEIN] REDUCTASE"/>
    <property type="match status" value="1"/>
</dbReference>
<evidence type="ECO:0000313" key="3">
    <source>
        <dbReference type="EMBL" id="QGY46964.1"/>
    </source>
</evidence>
<evidence type="ECO:0000256" key="2">
    <source>
        <dbReference type="ARBA" id="ARBA00023002"/>
    </source>
</evidence>
<dbReference type="SUPFAM" id="SSF51735">
    <property type="entry name" value="NAD(P)-binding Rossmann-fold domains"/>
    <property type="match status" value="1"/>
</dbReference>
<dbReference type="GO" id="GO:0006633">
    <property type="term" value="P:fatty acid biosynthetic process"/>
    <property type="evidence" value="ECO:0007669"/>
    <property type="project" value="TreeGrafter"/>
</dbReference>
<protein>
    <submittedName>
        <fullName evidence="3">Glucose 1-dehydrogenase</fullName>
        <ecNumber evidence="3">1.1.1.47</ecNumber>
    </submittedName>
</protein>
<name>A0A6I6KA02_9BACT</name>
<dbReference type="KEGG" id="mcos:GM418_25875"/>
<dbReference type="PRINTS" id="PR00081">
    <property type="entry name" value="GDHRDH"/>
</dbReference>